<dbReference type="SUPFAM" id="SSF49785">
    <property type="entry name" value="Galactose-binding domain-like"/>
    <property type="match status" value="3"/>
</dbReference>
<dbReference type="EMBL" id="BAABJQ010000007">
    <property type="protein sequence ID" value="GAA5185450.1"/>
    <property type="molecule type" value="Genomic_DNA"/>
</dbReference>
<dbReference type="Proteomes" id="UP001501570">
    <property type="component" value="Unassembled WGS sequence"/>
</dbReference>
<dbReference type="InterPro" id="IPR025972">
    <property type="entry name" value="BetaGal_dom3"/>
</dbReference>
<comment type="catalytic activity">
    <reaction evidence="1">
        <text>Hydrolysis of terminal non-reducing beta-D-galactose residues in beta-D-galactosides.</text>
        <dbReference type="EC" id="3.2.1.23"/>
    </reaction>
</comment>
<evidence type="ECO:0000256" key="4">
    <source>
        <dbReference type="ARBA" id="ARBA00022729"/>
    </source>
</evidence>
<organism evidence="13 14">
    <name type="scientific">Rugosimonospora acidiphila</name>
    <dbReference type="NCBI Taxonomy" id="556531"/>
    <lineage>
        <taxon>Bacteria</taxon>
        <taxon>Bacillati</taxon>
        <taxon>Actinomycetota</taxon>
        <taxon>Actinomycetes</taxon>
        <taxon>Micromonosporales</taxon>
        <taxon>Micromonosporaceae</taxon>
        <taxon>Rugosimonospora</taxon>
    </lineage>
</organism>
<feature type="compositionally biased region" description="Polar residues" evidence="9">
    <location>
        <begin position="669"/>
        <end position="679"/>
    </location>
</feature>
<dbReference type="InterPro" id="IPR025300">
    <property type="entry name" value="BetaGal_jelly_roll_dom"/>
</dbReference>
<sequence length="1277" mass="132524">MLPGLSRARRGLVALIATTLVAIGLTAGTATASNPSDSPPVSPTTHTVTYDKYSMMIDGKRTYIWSGEFHYWRLPSPSLWLDVLQKMKAEGYNAVSIYFDWAYHSPAPGVYDFTGVRDMDLLLDDAQKAGLYVIARPGPYINAETSGGGFPGWLTTQAGRARSDAPDYLAAAEDWLHHIDPILARHQLTNGTGTVVLDQLENELASTGTSQRNYMQALANQVHADGITVPLFSNDKGRNGDWVPPSSTVPGTVPGPTDLYAFDTYPGGTCHTDGTVGAPSAAPDLGLYGPGGAGGGASASPATPGFTAEFGGGWFDYWGSVGTYPCTAQRQGSGYERVFYATNIANGLTMDNFYMTFGGTSWGWLPAPVVYTSYDYGAAFDEGRQIRPKATTMKELGLFLQSVNPIAEVDKGAVVTPSSSRIRVYHDVNPDTGTHFYIATHNPSSATSNDAFTFTATTADGTYQIPAAGTLRVNGQDSKILVADYDLDRQHLVYSTSQIMTHFSSGDQDIALLYDPAGEDGETVLRYASQPTVTVLSGSAQSVFDPATGDLRLDYVHSGLTEVRISGGGRAPLTLLLADQGTADTFWRPDTGGQPVLVRGPELVRTASFGTHTLNLTGDTAQPADLEVWGAGDATITWNGTDIPTSQTQAGSALASTRLPGATPVTLPDLSSATWRTSVESPESEPSFDDSTWALANKTTTNSTTKPPAGQPVLTADDYGFHQGDVWYRGTYSGDGTASTIAMRYGGGGAGMLQAWLDGVYLGQDVLATNLSSPPTTGTVTLTIPASLRGTGKHELSVMVRDDGHNEDGGVNDAQREGRGLISATFAGATGGADAVPVAWKIQGNQGGENIVDTARGSENIGGLSGERDGWYLPGYPDNTWSTATLPAASAAPGTTWYRTAFPLNVPKDDDASIGITIGDPSVLRSGGNYRALIYVNGWNMGQYIANVGPQHTFVVPNGILDPHGNNTLAIAVTSDGGAGNGLEKVSLTNLGTVRGGVPVTMNTAPAWSAQVYGTPARAGKVTVDSVSTDAGNPARSGDTIHVNAVVTNHGTAPVTRLAATLDAPAGWTVTGGDLKSTMLAGGASTTVGWTVAVASDAGTATDQLAAMLTYTGPGGSMRTGATARVDVRSRGDQYISDLPWVSSTDGFGPVERDQSIGGSGSGDGGALTLRGTVYPKGLGTNSVSQVVLDVPAGCTSFTSDVGIDDAAAGRGTVTFAVLADGAVVASTGTLTGGSPVVHLTADVTGASVLTLQVGDAGDGNGHDNADWADAQLHCAG</sequence>
<feature type="signal peptide" evidence="10">
    <location>
        <begin position="1"/>
        <end position="32"/>
    </location>
</feature>
<dbReference type="SUPFAM" id="SSF117100">
    <property type="entry name" value="Beta-galactosidase LacA, domain 3"/>
    <property type="match status" value="1"/>
</dbReference>
<dbReference type="InterPro" id="IPR008979">
    <property type="entry name" value="Galactose-bd-like_sf"/>
</dbReference>
<dbReference type="InterPro" id="IPR031330">
    <property type="entry name" value="Gly_Hdrlase_35_cat"/>
</dbReference>
<dbReference type="InterPro" id="IPR013222">
    <property type="entry name" value="Glyco_hyd_98_carb-bd"/>
</dbReference>
<feature type="region of interest" description="Disordered" evidence="9">
    <location>
        <begin position="639"/>
        <end position="691"/>
    </location>
</feature>
<keyword evidence="5" id="KW-0378">Hydrolase</keyword>
<dbReference type="InterPro" id="IPR037110">
    <property type="entry name" value="Betagal_dom2_sf"/>
</dbReference>
<dbReference type="SMART" id="SM00776">
    <property type="entry name" value="NPCBM"/>
    <property type="match status" value="1"/>
</dbReference>
<feature type="chain" id="PRO_5047123159" description="beta-galactosidase" evidence="10">
    <location>
        <begin position="33"/>
        <end position="1277"/>
    </location>
</feature>
<keyword evidence="7" id="KW-0326">Glycosidase</keyword>
<dbReference type="Pfam" id="PF10633">
    <property type="entry name" value="NPCBM_assoc"/>
    <property type="match status" value="1"/>
</dbReference>
<dbReference type="EC" id="3.2.1.23" evidence="3"/>
<name>A0ABP9RRZ4_9ACTN</name>
<dbReference type="InterPro" id="IPR018905">
    <property type="entry name" value="A-galactase_NEW3"/>
</dbReference>
<feature type="compositionally biased region" description="Polar residues" evidence="9">
    <location>
        <begin position="639"/>
        <end position="655"/>
    </location>
</feature>
<evidence type="ECO:0000256" key="2">
    <source>
        <dbReference type="ARBA" id="ARBA00009809"/>
    </source>
</evidence>
<evidence type="ECO:0000256" key="9">
    <source>
        <dbReference type="SAM" id="MobiDB-lite"/>
    </source>
</evidence>
<evidence type="ECO:0000256" key="1">
    <source>
        <dbReference type="ARBA" id="ARBA00001412"/>
    </source>
</evidence>
<dbReference type="RefSeq" id="WP_345629913.1">
    <property type="nucleotide sequence ID" value="NZ_BAABJQ010000007.1"/>
</dbReference>
<dbReference type="InterPro" id="IPR038637">
    <property type="entry name" value="NPCBM_sf"/>
</dbReference>
<evidence type="ECO:0000256" key="3">
    <source>
        <dbReference type="ARBA" id="ARBA00012756"/>
    </source>
</evidence>
<evidence type="ECO:0000256" key="5">
    <source>
        <dbReference type="ARBA" id="ARBA00022801"/>
    </source>
</evidence>
<evidence type="ECO:0000256" key="6">
    <source>
        <dbReference type="ARBA" id="ARBA00023180"/>
    </source>
</evidence>
<evidence type="ECO:0000259" key="11">
    <source>
        <dbReference type="SMART" id="SM00776"/>
    </source>
</evidence>
<dbReference type="Gene3D" id="2.60.120.1060">
    <property type="entry name" value="NPCBM/NEW2 domain"/>
    <property type="match status" value="1"/>
</dbReference>
<dbReference type="Gene3D" id="3.20.20.80">
    <property type="entry name" value="Glycosidases"/>
    <property type="match status" value="1"/>
</dbReference>
<feature type="domain" description="Glycosyl hydrolase family 98 putative carbohydrate-binding module" evidence="11">
    <location>
        <begin position="1130"/>
        <end position="1275"/>
    </location>
</feature>
<evidence type="ECO:0000259" key="12">
    <source>
        <dbReference type="SMART" id="SM01029"/>
    </source>
</evidence>
<dbReference type="InterPro" id="IPR018954">
    <property type="entry name" value="Betagal_dom2"/>
</dbReference>
<accession>A0ABP9RRZ4</accession>
<feature type="domain" description="Beta-galactosidase" evidence="12">
    <location>
        <begin position="404"/>
        <end position="586"/>
    </location>
</feature>
<gene>
    <name evidence="13" type="ORF">GCM10023322_29520</name>
</gene>
<evidence type="ECO:0000256" key="10">
    <source>
        <dbReference type="SAM" id="SignalP"/>
    </source>
</evidence>
<dbReference type="InterPro" id="IPR001944">
    <property type="entry name" value="Glycoside_Hdrlase_35"/>
</dbReference>
<evidence type="ECO:0000256" key="7">
    <source>
        <dbReference type="ARBA" id="ARBA00023295"/>
    </source>
</evidence>
<dbReference type="SUPFAM" id="SSF51011">
    <property type="entry name" value="Glycosyl hydrolase domain"/>
    <property type="match status" value="1"/>
</dbReference>
<evidence type="ECO:0000313" key="14">
    <source>
        <dbReference type="Proteomes" id="UP001501570"/>
    </source>
</evidence>
<dbReference type="Pfam" id="PF01301">
    <property type="entry name" value="Glyco_hydro_35"/>
    <property type="match status" value="1"/>
</dbReference>
<dbReference type="Gene3D" id="2.102.20.10">
    <property type="entry name" value="Beta-galactosidase, domain 2"/>
    <property type="match status" value="1"/>
</dbReference>
<dbReference type="SUPFAM" id="SSF51445">
    <property type="entry name" value="(Trans)glycosidases"/>
    <property type="match status" value="1"/>
</dbReference>
<evidence type="ECO:0000256" key="8">
    <source>
        <dbReference type="RuleBase" id="RU003679"/>
    </source>
</evidence>
<dbReference type="Gene3D" id="2.60.120.260">
    <property type="entry name" value="Galactose-binding domain-like"/>
    <property type="match status" value="2"/>
</dbReference>
<comment type="caution">
    <text evidence="13">The sequence shown here is derived from an EMBL/GenBank/DDBJ whole genome shotgun (WGS) entry which is preliminary data.</text>
</comment>
<dbReference type="SMART" id="SM01029">
    <property type="entry name" value="BetaGal_dom2"/>
    <property type="match status" value="1"/>
</dbReference>
<dbReference type="InterPro" id="IPR017853">
    <property type="entry name" value="GH"/>
</dbReference>
<comment type="similarity">
    <text evidence="2 8">Belongs to the glycosyl hydrolase 35 family.</text>
</comment>
<dbReference type="Pfam" id="PF13364">
    <property type="entry name" value="BetaGal_ABD2"/>
    <property type="match status" value="2"/>
</dbReference>
<dbReference type="Pfam" id="PF10435">
    <property type="entry name" value="BetaGal_dom2"/>
    <property type="match status" value="1"/>
</dbReference>
<proteinExistence type="inferred from homology"/>
<keyword evidence="14" id="KW-1185">Reference proteome</keyword>
<dbReference type="PRINTS" id="PR00742">
    <property type="entry name" value="GLHYDRLASE35"/>
</dbReference>
<dbReference type="PANTHER" id="PTHR23421">
    <property type="entry name" value="BETA-GALACTOSIDASE RELATED"/>
    <property type="match status" value="1"/>
</dbReference>
<keyword evidence="6" id="KW-0325">Glycoprotein</keyword>
<reference evidence="14" key="1">
    <citation type="journal article" date="2019" name="Int. J. Syst. Evol. Microbiol.">
        <title>The Global Catalogue of Microorganisms (GCM) 10K type strain sequencing project: providing services to taxonomists for standard genome sequencing and annotation.</title>
        <authorList>
            <consortium name="The Broad Institute Genomics Platform"/>
            <consortium name="The Broad Institute Genome Sequencing Center for Infectious Disease"/>
            <person name="Wu L."/>
            <person name="Ma J."/>
        </authorList>
    </citation>
    <scope>NUCLEOTIDE SEQUENCE [LARGE SCALE GENOMIC DNA]</scope>
    <source>
        <strain evidence="14">JCM 18304</strain>
    </source>
</reference>
<dbReference type="Pfam" id="PF13363">
    <property type="entry name" value="BetaGal_dom3"/>
    <property type="match status" value="1"/>
</dbReference>
<protein>
    <recommendedName>
        <fullName evidence="3">beta-galactosidase</fullName>
        <ecNumber evidence="3">3.2.1.23</ecNumber>
    </recommendedName>
</protein>
<dbReference type="Pfam" id="PF08305">
    <property type="entry name" value="NPCBM"/>
    <property type="match status" value="1"/>
</dbReference>
<evidence type="ECO:0000313" key="13">
    <source>
        <dbReference type="EMBL" id="GAA5185450.1"/>
    </source>
</evidence>
<dbReference type="InterPro" id="IPR036833">
    <property type="entry name" value="BetaGal_dom3_sf"/>
</dbReference>
<keyword evidence="4 10" id="KW-0732">Signal</keyword>